<dbReference type="Pfam" id="PF18299">
    <property type="entry name" value="R2K_2"/>
    <property type="match status" value="1"/>
</dbReference>
<sequence>MRARILKGHVLCMPARGVVLHLCRHVLGDGPHLVDDVEVVHFPRFQREELHLLPGGMGRPVFAPERLRSLREARKVDLDRASTAFDSARSHSSVTPCATRPVLWSSLRLQHGGWMLASSYPSLECIDRTSLAALRFAESRWNCPSTRTDLPSTPVAHMPTLVLSHRYSPDSNALFSAALAAFWDVERLHTFRCPEGLAERDPVFYGETLLADAILDDLRLALLEPTADWLPGLPRVHRLRDVRLTTLAEAVTLRERTFIKPTDEKLFPARVYEGGAALDPDPKLPPDLPVLVSEPVVFEVEFRFFILERRVATFSPYIRGGEIARSADGAWEADPQESAAATATVQALLADPDVALPPAVVVDIGHMAGRGWGVVEANPAWASGLCGSDPALVLPVLRRCAVPRSHLTEGDTRWVRPSG</sequence>
<accession>D7P608</accession>
<organism evidence="2">
    <name type="scientific">Chondromyces crocatus</name>
    <dbReference type="NCBI Taxonomy" id="52"/>
    <lineage>
        <taxon>Bacteria</taxon>
        <taxon>Pseudomonadati</taxon>
        <taxon>Myxococcota</taxon>
        <taxon>Polyangia</taxon>
        <taxon>Polyangiales</taxon>
        <taxon>Polyangiaceae</taxon>
        <taxon>Chondromyces</taxon>
    </lineage>
</organism>
<feature type="domain" description="ATP-grasp" evidence="1">
    <location>
        <begin position="240"/>
        <end position="394"/>
    </location>
</feature>
<evidence type="ECO:0000313" key="2">
    <source>
        <dbReference type="EMBL" id="ADH04654.1"/>
    </source>
</evidence>
<name>D7P608_CHOCO</name>
<dbReference type="AlphaFoldDB" id="D7P608"/>
<evidence type="ECO:0000259" key="1">
    <source>
        <dbReference type="Pfam" id="PF18299"/>
    </source>
</evidence>
<proteinExistence type="predicted"/>
<dbReference type="EMBL" id="GQ981381">
    <property type="protein sequence ID" value="ADH04654.1"/>
    <property type="molecule type" value="Genomic_DNA"/>
</dbReference>
<reference evidence="2" key="1">
    <citation type="journal article" date="2010" name="Chem. Biol.">
        <title>Biosynthesis of thuggacins in myxobacteria: comparative cluster analysis reveals basis for natural product structural diversity.</title>
        <authorList>
            <person name="Buntin K."/>
            <person name="Irschik H."/>
            <person name="Weissman K.J."/>
            <person name="Luxenburger E."/>
            <person name="Blocker H."/>
            <person name="Muller R."/>
        </authorList>
    </citation>
    <scope>NUCLEOTIDE SEQUENCE</scope>
    <source>
        <strain evidence="2">Cm c5</strain>
    </source>
</reference>
<protein>
    <recommendedName>
        <fullName evidence="1">ATP-grasp domain-containing protein</fullName>
    </recommendedName>
</protein>
<dbReference type="InterPro" id="IPR041261">
    <property type="entry name" value="R2K_2"/>
</dbReference>